<accession>A0A4R5CFC4</accession>
<dbReference type="RefSeq" id="WP_131888879.1">
    <property type="nucleotide sequence ID" value="NZ_SMKU01000002.1"/>
</dbReference>
<keyword evidence="2" id="KW-1185">Reference proteome</keyword>
<dbReference type="Proteomes" id="UP000294513">
    <property type="component" value="Unassembled WGS sequence"/>
</dbReference>
<gene>
    <name evidence="1" type="ORF">E1298_01395</name>
</gene>
<evidence type="ECO:0000313" key="2">
    <source>
        <dbReference type="Proteomes" id="UP000294513"/>
    </source>
</evidence>
<protein>
    <submittedName>
        <fullName evidence="1">Uncharacterized protein</fullName>
    </submittedName>
</protein>
<organism evidence="1 2">
    <name type="scientific">Actinomadura rubrisoli</name>
    <dbReference type="NCBI Taxonomy" id="2530368"/>
    <lineage>
        <taxon>Bacteria</taxon>
        <taxon>Bacillati</taxon>
        <taxon>Actinomycetota</taxon>
        <taxon>Actinomycetes</taxon>
        <taxon>Streptosporangiales</taxon>
        <taxon>Thermomonosporaceae</taxon>
        <taxon>Actinomadura</taxon>
    </lineage>
</organism>
<dbReference type="EMBL" id="SMKU01000002">
    <property type="protein sequence ID" value="TDD97719.1"/>
    <property type="molecule type" value="Genomic_DNA"/>
</dbReference>
<dbReference type="AlphaFoldDB" id="A0A4R5CFC4"/>
<comment type="caution">
    <text evidence="1">The sequence shown here is derived from an EMBL/GenBank/DDBJ whole genome shotgun (WGS) entry which is preliminary data.</text>
</comment>
<proteinExistence type="predicted"/>
<evidence type="ECO:0000313" key="1">
    <source>
        <dbReference type="EMBL" id="TDD97719.1"/>
    </source>
</evidence>
<reference evidence="1 2" key="1">
    <citation type="submission" date="2019-03" db="EMBL/GenBank/DDBJ databases">
        <title>Draft genome sequences of novel Actinobacteria.</title>
        <authorList>
            <person name="Sahin N."/>
            <person name="Ay H."/>
            <person name="Saygin H."/>
        </authorList>
    </citation>
    <scope>NUCLEOTIDE SEQUENCE [LARGE SCALE GENOMIC DNA]</scope>
    <source>
        <strain evidence="1 2">H3C3</strain>
    </source>
</reference>
<name>A0A4R5CFC4_9ACTN</name>
<sequence>MSGPRHAGPDRAQAVDRLVALIAQGREVLPGERVRPRPTDAYVTASCVDRIGNHPLLGPPKLDEAEVLLVEARVLLEASAQVQTRPDHVNHLEGVSSHGSA</sequence>